<reference evidence="2" key="1">
    <citation type="submission" date="2021-02" db="EMBL/GenBank/DDBJ databases">
        <authorList>
            <person name="Nowell W R."/>
        </authorList>
    </citation>
    <scope>NUCLEOTIDE SEQUENCE</scope>
</reference>
<protein>
    <submittedName>
        <fullName evidence="2">Uncharacterized protein</fullName>
    </submittedName>
</protein>
<comment type="caution">
    <text evidence="2">The sequence shown here is derived from an EMBL/GenBank/DDBJ whole genome shotgun (WGS) entry which is preliminary data.</text>
</comment>
<dbReference type="Proteomes" id="UP000681722">
    <property type="component" value="Unassembled WGS sequence"/>
</dbReference>
<evidence type="ECO:0000313" key="2">
    <source>
        <dbReference type="EMBL" id="CAF1651487.1"/>
    </source>
</evidence>
<gene>
    <name evidence="2" type="ORF">GPM918_LOCUS45537</name>
    <name evidence="3" type="ORF">SRO942_LOCUS48116</name>
</gene>
<dbReference type="EMBL" id="CAJNOQ010051641">
    <property type="protein sequence ID" value="CAF1651487.1"/>
    <property type="molecule type" value="Genomic_DNA"/>
</dbReference>
<dbReference type="Proteomes" id="UP000663829">
    <property type="component" value="Unassembled WGS sequence"/>
</dbReference>
<accession>A0A816EVI3</accession>
<dbReference type="EMBL" id="CAJOBC010122452">
    <property type="protein sequence ID" value="CAF4580501.1"/>
    <property type="molecule type" value="Genomic_DNA"/>
</dbReference>
<evidence type="ECO:0000313" key="3">
    <source>
        <dbReference type="EMBL" id="CAF4580501.1"/>
    </source>
</evidence>
<evidence type="ECO:0000256" key="1">
    <source>
        <dbReference type="SAM" id="MobiDB-lite"/>
    </source>
</evidence>
<name>A0A816EVI3_9BILA</name>
<feature type="non-terminal residue" evidence="2">
    <location>
        <position position="39"/>
    </location>
</feature>
<dbReference type="AlphaFoldDB" id="A0A816EVI3"/>
<organism evidence="2 4">
    <name type="scientific">Didymodactylos carnosus</name>
    <dbReference type="NCBI Taxonomy" id="1234261"/>
    <lineage>
        <taxon>Eukaryota</taxon>
        <taxon>Metazoa</taxon>
        <taxon>Spiralia</taxon>
        <taxon>Gnathifera</taxon>
        <taxon>Rotifera</taxon>
        <taxon>Eurotatoria</taxon>
        <taxon>Bdelloidea</taxon>
        <taxon>Philodinida</taxon>
        <taxon>Philodinidae</taxon>
        <taxon>Didymodactylos</taxon>
    </lineage>
</organism>
<keyword evidence="4" id="KW-1185">Reference proteome</keyword>
<proteinExistence type="predicted"/>
<feature type="region of interest" description="Disordered" evidence="1">
    <location>
        <begin position="1"/>
        <end position="39"/>
    </location>
</feature>
<evidence type="ECO:0000313" key="4">
    <source>
        <dbReference type="Proteomes" id="UP000663829"/>
    </source>
</evidence>
<feature type="compositionally biased region" description="Polar residues" evidence="1">
    <location>
        <begin position="20"/>
        <end position="30"/>
    </location>
</feature>
<feature type="non-terminal residue" evidence="2">
    <location>
        <position position="1"/>
    </location>
</feature>
<sequence length="39" mass="4632">SRSIQYTRHKRQETDISEQIRVNETVAKSDQQQQQQSLS</sequence>